<comment type="caution">
    <text evidence="9">The sequence shown here is derived from an EMBL/GenBank/DDBJ whole genome shotgun (WGS) entry which is preliminary data.</text>
</comment>
<feature type="transmembrane region" description="Helical" evidence="6">
    <location>
        <begin position="97"/>
        <end position="119"/>
    </location>
</feature>
<dbReference type="InterPro" id="IPR025857">
    <property type="entry name" value="MacB_PCD"/>
</dbReference>
<feature type="domain" description="ABC3 transporter permease C-terminal" evidence="7">
    <location>
        <begin position="761"/>
        <end position="874"/>
    </location>
</feature>
<gene>
    <name evidence="9" type="ORF">GK108_29005</name>
</gene>
<comment type="subcellular location">
    <subcellularLocation>
        <location evidence="1">Cell membrane</location>
        <topology evidence="1">Multi-pass membrane protein</topology>
    </subcellularLocation>
</comment>
<keyword evidence="3 6" id="KW-0812">Transmembrane</keyword>
<keyword evidence="5 6" id="KW-0472">Membrane</keyword>
<feature type="domain" description="ABC3 transporter permease C-terminal" evidence="7">
    <location>
        <begin position="373"/>
        <end position="486"/>
    </location>
</feature>
<feature type="transmembrane region" description="Helical" evidence="6">
    <location>
        <begin position="813"/>
        <end position="830"/>
    </location>
</feature>
<evidence type="ECO:0000256" key="5">
    <source>
        <dbReference type="ARBA" id="ARBA00023136"/>
    </source>
</evidence>
<protein>
    <submittedName>
        <fullName evidence="9">FtsX-like permease family protein</fullName>
    </submittedName>
</protein>
<feature type="transmembrane region" description="Helical" evidence="6">
    <location>
        <begin position="423"/>
        <end position="441"/>
    </location>
</feature>
<reference evidence="9 10" key="1">
    <citation type="submission" date="2020-02" db="EMBL/GenBank/DDBJ databases">
        <title>Draft genome sequence of two Spirosoma agri KCTC 52727 and Spirosoma terrae KCTC 52035.</title>
        <authorList>
            <person name="Rojas J."/>
            <person name="Ambika Manirajan B."/>
            <person name="Suarez C."/>
            <person name="Ratering S."/>
            <person name="Schnell S."/>
        </authorList>
    </citation>
    <scope>NUCLEOTIDE SEQUENCE [LARGE SCALE GENOMIC DNA]</scope>
    <source>
        <strain evidence="9 10">KCTC 52035</strain>
    </source>
</reference>
<dbReference type="InterPro" id="IPR047699">
    <property type="entry name" value="Permease_put_prefix"/>
</dbReference>
<evidence type="ECO:0000259" key="8">
    <source>
        <dbReference type="Pfam" id="PF12704"/>
    </source>
</evidence>
<organism evidence="9 10">
    <name type="scientific">Spirosoma terrae</name>
    <dbReference type="NCBI Taxonomy" id="1968276"/>
    <lineage>
        <taxon>Bacteria</taxon>
        <taxon>Pseudomonadati</taxon>
        <taxon>Bacteroidota</taxon>
        <taxon>Cytophagia</taxon>
        <taxon>Cytophagales</taxon>
        <taxon>Cytophagaceae</taxon>
        <taxon>Spirosoma</taxon>
    </lineage>
</organism>
<keyword evidence="10" id="KW-1185">Reference proteome</keyword>
<proteinExistence type="predicted"/>
<keyword evidence="2" id="KW-1003">Cell membrane</keyword>
<feature type="transmembrane region" description="Helical" evidence="6">
    <location>
        <begin position="505"/>
        <end position="529"/>
    </location>
</feature>
<evidence type="ECO:0000256" key="2">
    <source>
        <dbReference type="ARBA" id="ARBA00022475"/>
    </source>
</evidence>
<dbReference type="GO" id="GO:0022857">
    <property type="term" value="F:transmembrane transporter activity"/>
    <property type="evidence" value="ECO:0007669"/>
    <property type="project" value="TreeGrafter"/>
</dbReference>
<accession>A0A6L9LEJ4</accession>
<evidence type="ECO:0000256" key="6">
    <source>
        <dbReference type="SAM" id="Phobius"/>
    </source>
</evidence>
<dbReference type="GO" id="GO:0005886">
    <property type="term" value="C:plasma membrane"/>
    <property type="evidence" value="ECO:0007669"/>
    <property type="project" value="UniProtKB-SubCell"/>
</dbReference>
<evidence type="ECO:0000256" key="3">
    <source>
        <dbReference type="ARBA" id="ARBA00022692"/>
    </source>
</evidence>
<keyword evidence="4 6" id="KW-1133">Transmembrane helix</keyword>
<feature type="transmembrane region" description="Helical" evidence="6">
    <location>
        <begin position="367"/>
        <end position="387"/>
    </location>
</feature>
<evidence type="ECO:0000313" key="9">
    <source>
        <dbReference type="EMBL" id="NDU98954.1"/>
    </source>
</evidence>
<feature type="transmembrane region" description="Helical" evidence="6">
    <location>
        <begin position="758"/>
        <end position="777"/>
    </location>
</feature>
<dbReference type="RefSeq" id="WP_163955088.1">
    <property type="nucleotide sequence ID" value="NZ_JAAFZH010000022.1"/>
</dbReference>
<dbReference type="EMBL" id="JAAFZH010000022">
    <property type="protein sequence ID" value="NDU98954.1"/>
    <property type="molecule type" value="Genomic_DNA"/>
</dbReference>
<feature type="domain" description="MacB-like periplasmic core" evidence="8">
    <location>
        <begin position="546"/>
        <end position="686"/>
    </location>
</feature>
<dbReference type="PANTHER" id="PTHR30572">
    <property type="entry name" value="MEMBRANE COMPONENT OF TRANSPORTER-RELATED"/>
    <property type="match status" value="1"/>
</dbReference>
<dbReference type="NCBIfam" id="NF038404">
    <property type="entry name" value="perm_prefix_2"/>
    <property type="match status" value="1"/>
</dbReference>
<feature type="transmembrane region" description="Helical" evidence="6">
    <location>
        <begin position="842"/>
        <end position="864"/>
    </location>
</feature>
<feature type="domain" description="MacB-like periplasmic core" evidence="8">
    <location>
        <begin position="97"/>
        <end position="311"/>
    </location>
</feature>
<evidence type="ECO:0000256" key="1">
    <source>
        <dbReference type="ARBA" id="ARBA00004651"/>
    </source>
</evidence>
<evidence type="ECO:0000313" key="10">
    <source>
        <dbReference type="Proteomes" id="UP000474175"/>
    </source>
</evidence>
<dbReference type="PANTHER" id="PTHR30572:SF18">
    <property type="entry name" value="ABC-TYPE MACROLIDE FAMILY EXPORT SYSTEM PERMEASE COMPONENT 2"/>
    <property type="match status" value="1"/>
</dbReference>
<dbReference type="Pfam" id="PF12704">
    <property type="entry name" value="MacB_PCD"/>
    <property type="match status" value="2"/>
</dbReference>
<evidence type="ECO:0000256" key="4">
    <source>
        <dbReference type="ARBA" id="ARBA00022989"/>
    </source>
</evidence>
<dbReference type="Proteomes" id="UP000474175">
    <property type="component" value="Unassembled WGS sequence"/>
</dbReference>
<dbReference type="AlphaFoldDB" id="A0A6L9LEJ4"/>
<feature type="transmembrane region" description="Helical" evidence="6">
    <location>
        <begin position="461"/>
        <end position="485"/>
    </location>
</feature>
<name>A0A6L9LEJ4_9BACT</name>
<evidence type="ECO:0000259" key="7">
    <source>
        <dbReference type="Pfam" id="PF02687"/>
    </source>
</evidence>
<dbReference type="Pfam" id="PF02687">
    <property type="entry name" value="FtsX"/>
    <property type="match status" value="2"/>
</dbReference>
<sequence length="881" mass="97475">MKPPRFATWLLATFAHPDRREEVQGDLLELYTYWVETVGERNANWKYNLNALKLLRPLATSKNVIQNAEPPFFLSPAMLRNYLKIAWRNLVLHKGFTAINVIGLAVGLVTCLLIILFVLDELSYDRYYANADRIYRMTIYGRMDKKDIRLAYAAGPAGQALQQESPGVEAVTRLRKEGALMVKNGTDIVREEQIAFVDSNFFSVLTIPFLKGHKALALIEPNTLVLTETVARKYFGKADPIGKTLQMGHLGLFRITGICANVPSNTHFHSDMFASLSSVKTGKKWLASGAYTYIRLREGYSIGQVEAAVPALVRKYIAPEIKDFFGTTFSEFQQKGNTFTFHFQPITDIHLHSDLDDELEANSDIKYLYIFSAIALFILLLACINFMNLSTAGSVGRSKEVGIRKVLGSIRQQLVSQFLAESVLVTFLALGLALGLVLLLLPSFNELAGKQFTYRTLVGGWMLPGIGLACLVIGLLAGSYPAFVLSSFRPILVLKGTVQSGSRSGWLRSTLVITQFVVSISMIIATIVANQQLRFIQNKKVGFDKEQILVLQDTHVLGDKLNAFKDELGKLASVVRVSRAGFLPAGTSNQSVDGVVVRNGSEVSTHRTKSYYVDEDYLPTLGIKLVQGRNFLKATPSENSNVLINEAAAQAYGFRNPIGKQIAITGDGTEGSKRTYTIVGMVNDFHFESMRQHIAPLIMFYGHDTGQLALRIQTGDIAGLLRSIEQQWKARTDNPFSYSFLNERFNTIYQSEQRIGRLVAIFAGLAVIIACLGLFGLAALTTHQRTKEIGVRKVLGASVGSVVVLLSKDFLKLVGIAIVIASPISWYGMHEWLQDFAYKTDLSWWVFALAGLLAIGIALATVSFQSIKAALMNPVKSLRSE</sequence>
<dbReference type="InterPro" id="IPR003838">
    <property type="entry name" value="ABC3_permease_C"/>
</dbReference>
<dbReference type="InterPro" id="IPR050250">
    <property type="entry name" value="Macrolide_Exporter_MacB"/>
</dbReference>